<dbReference type="PANTHER" id="PTHR42789:SF1">
    <property type="entry name" value="D-ISOMER SPECIFIC 2-HYDROXYACID DEHYDROGENASE FAMILY PROTEIN (AFU_ORTHOLOGUE AFUA_6G10090)"/>
    <property type="match status" value="1"/>
</dbReference>
<keyword evidence="8" id="KW-1185">Reference proteome</keyword>
<dbReference type="SUPFAM" id="SSF51735">
    <property type="entry name" value="NAD(P)-binding Rossmann-fold domains"/>
    <property type="match status" value="1"/>
</dbReference>
<dbReference type="Gene3D" id="3.40.50.720">
    <property type="entry name" value="NAD(P)-binding Rossmann-like Domain"/>
    <property type="match status" value="2"/>
</dbReference>
<evidence type="ECO:0000313" key="7">
    <source>
        <dbReference type="EMBL" id="ORY23353.1"/>
    </source>
</evidence>
<name>A0A1Y2ALB3_9TREE</name>
<feature type="domain" description="D-isomer specific 2-hydroxyacid dehydrogenase catalytic" evidence="5">
    <location>
        <begin position="20"/>
        <end position="340"/>
    </location>
</feature>
<dbReference type="InterPro" id="IPR029753">
    <property type="entry name" value="D-isomer_DH_CS"/>
</dbReference>
<dbReference type="CDD" id="cd12169">
    <property type="entry name" value="PGDH_like_1"/>
    <property type="match status" value="1"/>
</dbReference>
<reference evidence="7 8" key="1">
    <citation type="submission" date="2016-07" db="EMBL/GenBank/DDBJ databases">
        <title>Pervasive Adenine N6-methylation of Active Genes in Fungi.</title>
        <authorList>
            <consortium name="DOE Joint Genome Institute"/>
            <person name="Mondo S.J."/>
            <person name="Dannebaum R.O."/>
            <person name="Kuo R.C."/>
            <person name="Labutti K."/>
            <person name="Haridas S."/>
            <person name="Kuo A."/>
            <person name="Salamov A."/>
            <person name="Ahrendt S.R."/>
            <person name="Lipzen A."/>
            <person name="Sullivan W."/>
            <person name="Andreopoulos W.B."/>
            <person name="Clum A."/>
            <person name="Lindquist E."/>
            <person name="Daum C."/>
            <person name="Ramamoorthy G.K."/>
            <person name="Gryganskyi A."/>
            <person name="Culley D."/>
            <person name="Magnuson J.K."/>
            <person name="James T.Y."/>
            <person name="O'Malley M.A."/>
            <person name="Stajich J.E."/>
            <person name="Spatafora J.W."/>
            <person name="Visel A."/>
            <person name="Grigoriev I.V."/>
        </authorList>
    </citation>
    <scope>NUCLEOTIDE SEQUENCE [LARGE SCALE GENOMIC DNA]</scope>
    <source>
        <strain evidence="7 8">68-887.2</strain>
    </source>
</reference>
<evidence type="ECO:0000259" key="6">
    <source>
        <dbReference type="Pfam" id="PF02826"/>
    </source>
</evidence>
<dbReference type="InterPro" id="IPR036291">
    <property type="entry name" value="NAD(P)-bd_dom_sf"/>
</dbReference>
<dbReference type="InterPro" id="IPR006140">
    <property type="entry name" value="D-isomer_DH_NAD-bd"/>
</dbReference>
<evidence type="ECO:0000256" key="1">
    <source>
        <dbReference type="ARBA" id="ARBA00005854"/>
    </source>
</evidence>
<dbReference type="AlphaFoldDB" id="A0A1Y2ALB3"/>
<dbReference type="GO" id="GO:0016616">
    <property type="term" value="F:oxidoreductase activity, acting on the CH-OH group of donors, NAD or NADP as acceptor"/>
    <property type="evidence" value="ECO:0007669"/>
    <property type="project" value="InterPro"/>
</dbReference>
<evidence type="ECO:0000313" key="8">
    <source>
        <dbReference type="Proteomes" id="UP000193986"/>
    </source>
</evidence>
<dbReference type="Pfam" id="PF02826">
    <property type="entry name" value="2-Hacid_dh_C"/>
    <property type="match status" value="1"/>
</dbReference>
<dbReference type="STRING" id="71784.A0A1Y2ALB3"/>
<gene>
    <name evidence="7" type="ORF">BCR39DRAFT_359508</name>
</gene>
<comment type="similarity">
    <text evidence="1 4">Belongs to the D-isomer specific 2-hydroxyacid dehydrogenase family.</text>
</comment>
<evidence type="ECO:0000259" key="5">
    <source>
        <dbReference type="Pfam" id="PF00389"/>
    </source>
</evidence>
<dbReference type="GO" id="GO:0051287">
    <property type="term" value="F:NAD binding"/>
    <property type="evidence" value="ECO:0007669"/>
    <property type="project" value="InterPro"/>
</dbReference>
<dbReference type="PROSITE" id="PS00671">
    <property type="entry name" value="D_2_HYDROXYACID_DH_3"/>
    <property type="match status" value="1"/>
</dbReference>
<comment type="caution">
    <text evidence="7">The sequence shown here is derived from an EMBL/GenBank/DDBJ whole genome shotgun (WGS) entry which is preliminary data.</text>
</comment>
<feature type="domain" description="D-isomer specific 2-hydroxyacid dehydrogenase NAD-binding" evidence="6">
    <location>
        <begin position="118"/>
        <end position="309"/>
    </location>
</feature>
<sequence>MVKLAVLDDYPAISKAYFDTLPSSYAAKLDITVFTEAIPPSELAVTLAPFEIISTMRERTRFPADLVEKLSNLKYLTTTGMKNAGLDLPAFKDKGIIVTGASGPAIPAPAVTVQHTWALILDLASNVTRDHNATRNGHWLDATPLNTTLGGKTFSALGLGRLGAAAAKIAKLGFNMRVIAWSENLTQEKADQLAVRDGLPKGTYEVVSKERLFAEADVLSVHLVLSARSTGIVGHEELSAMKSSALLVNTSRGPIIDEPALLNALEKGKIRGIGLDVFDIEPLPLDSPWRTTKWGQEGRSEVVLTPHSGYTYEETLDGWWKETVDNVRRYIDGQEVSNRII</sequence>
<organism evidence="7 8">
    <name type="scientific">Naematelia encephala</name>
    <dbReference type="NCBI Taxonomy" id="71784"/>
    <lineage>
        <taxon>Eukaryota</taxon>
        <taxon>Fungi</taxon>
        <taxon>Dikarya</taxon>
        <taxon>Basidiomycota</taxon>
        <taxon>Agaricomycotina</taxon>
        <taxon>Tremellomycetes</taxon>
        <taxon>Tremellales</taxon>
        <taxon>Naemateliaceae</taxon>
        <taxon>Naematelia</taxon>
    </lineage>
</organism>
<dbReference type="OrthoDB" id="298012at2759"/>
<dbReference type="SUPFAM" id="SSF52283">
    <property type="entry name" value="Formate/glycerate dehydrogenase catalytic domain-like"/>
    <property type="match status" value="1"/>
</dbReference>
<evidence type="ECO:0000256" key="3">
    <source>
        <dbReference type="ARBA" id="ARBA00023027"/>
    </source>
</evidence>
<evidence type="ECO:0000256" key="4">
    <source>
        <dbReference type="RuleBase" id="RU003719"/>
    </source>
</evidence>
<dbReference type="InterPro" id="IPR050857">
    <property type="entry name" value="D-2-hydroxyacid_DH"/>
</dbReference>
<proteinExistence type="inferred from homology"/>
<dbReference type="InParanoid" id="A0A1Y2ALB3"/>
<evidence type="ECO:0000256" key="2">
    <source>
        <dbReference type="ARBA" id="ARBA00023002"/>
    </source>
</evidence>
<keyword evidence="3" id="KW-0520">NAD</keyword>
<dbReference type="PANTHER" id="PTHR42789">
    <property type="entry name" value="D-ISOMER SPECIFIC 2-HYDROXYACID DEHYDROGENASE FAMILY PROTEIN (AFU_ORTHOLOGUE AFUA_6G10090)"/>
    <property type="match status" value="1"/>
</dbReference>
<dbReference type="EMBL" id="MCFC01000080">
    <property type="protein sequence ID" value="ORY23353.1"/>
    <property type="molecule type" value="Genomic_DNA"/>
</dbReference>
<dbReference type="Pfam" id="PF00389">
    <property type="entry name" value="2-Hacid_dh"/>
    <property type="match status" value="1"/>
</dbReference>
<dbReference type="Proteomes" id="UP000193986">
    <property type="component" value="Unassembled WGS sequence"/>
</dbReference>
<protein>
    <submittedName>
        <fullName evidence="7">D-isomer specific 2-hydroxyacid dehydrogenase</fullName>
    </submittedName>
</protein>
<accession>A0A1Y2ALB3</accession>
<dbReference type="InterPro" id="IPR006139">
    <property type="entry name" value="D-isomer_2_OHA_DH_cat_dom"/>
</dbReference>
<keyword evidence="2 4" id="KW-0560">Oxidoreductase</keyword>